<dbReference type="Gene3D" id="3.40.50.1820">
    <property type="entry name" value="alpha/beta hydrolase"/>
    <property type="match status" value="1"/>
</dbReference>
<dbReference type="SUPFAM" id="SSF47336">
    <property type="entry name" value="ACP-like"/>
    <property type="match status" value="1"/>
</dbReference>
<evidence type="ECO:0000256" key="3">
    <source>
        <dbReference type="ARBA" id="ARBA00022679"/>
    </source>
</evidence>
<dbReference type="Gene3D" id="1.10.1200.10">
    <property type="entry name" value="ACP-like"/>
    <property type="match status" value="1"/>
</dbReference>
<name>A0A428Y2X2_KIBAR</name>
<dbReference type="Pfam" id="PF16197">
    <property type="entry name" value="KAsynt_C_assoc"/>
    <property type="match status" value="1"/>
</dbReference>
<dbReference type="PANTHER" id="PTHR43775:SF37">
    <property type="entry name" value="SI:DKEY-61P9.11"/>
    <property type="match status" value="1"/>
</dbReference>
<keyword evidence="3" id="KW-0808">Transferase</keyword>
<dbReference type="InterPro" id="IPR032821">
    <property type="entry name" value="PKS_assoc"/>
</dbReference>
<evidence type="ECO:0000256" key="1">
    <source>
        <dbReference type="ARBA" id="ARBA00022450"/>
    </source>
</evidence>
<dbReference type="PROSITE" id="PS00012">
    <property type="entry name" value="PHOSPHOPANTETHEINE"/>
    <property type="match status" value="1"/>
</dbReference>
<dbReference type="Gene3D" id="3.30.70.3290">
    <property type="match status" value="1"/>
</dbReference>
<proteinExistence type="predicted"/>
<dbReference type="Pfam" id="PF00550">
    <property type="entry name" value="PP-binding"/>
    <property type="match status" value="1"/>
</dbReference>
<protein>
    <recommendedName>
        <fullName evidence="4">Carrier domain-containing protein</fullName>
    </recommendedName>
</protein>
<dbReference type="OrthoDB" id="2472181at2"/>
<dbReference type="Pfam" id="PF00975">
    <property type="entry name" value="Thioesterase"/>
    <property type="match status" value="1"/>
</dbReference>
<dbReference type="PANTHER" id="PTHR43775">
    <property type="entry name" value="FATTY ACID SYNTHASE"/>
    <property type="match status" value="1"/>
</dbReference>
<dbReference type="SUPFAM" id="SSF53901">
    <property type="entry name" value="Thiolase-like"/>
    <property type="match status" value="1"/>
</dbReference>
<organism evidence="5 6">
    <name type="scientific">Kibdelosporangium aridum</name>
    <dbReference type="NCBI Taxonomy" id="2030"/>
    <lineage>
        <taxon>Bacteria</taxon>
        <taxon>Bacillati</taxon>
        <taxon>Actinomycetota</taxon>
        <taxon>Actinomycetes</taxon>
        <taxon>Pseudonocardiales</taxon>
        <taxon>Pseudonocardiaceae</taxon>
        <taxon>Kibdelosporangium</taxon>
    </lineage>
</organism>
<dbReference type="SMART" id="SM00824">
    <property type="entry name" value="PKS_TE"/>
    <property type="match status" value="1"/>
</dbReference>
<dbReference type="InterPro" id="IPR001031">
    <property type="entry name" value="Thioesterase"/>
</dbReference>
<dbReference type="InterPro" id="IPR006162">
    <property type="entry name" value="Ppantetheine_attach_site"/>
</dbReference>
<evidence type="ECO:0000259" key="4">
    <source>
        <dbReference type="PROSITE" id="PS50075"/>
    </source>
</evidence>
<dbReference type="InterPro" id="IPR036736">
    <property type="entry name" value="ACP-like_sf"/>
</dbReference>
<dbReference type="InterPro" id="IPR050091">
    <property type="entry name" value="PKS_NRPS_Biosynth_Enz"/>
</dbReference>
<reference evidence="5 6" key="1">
    <citation type="submission" date="2018-05" db="EMBL/GenBank/DDBJ databases">
        <title>Evolution of GPA BGCs.</title>
        <authorList>
            <person name="Waglechner N."/>
            <person name="Wright G.D."/>
        </authorList>
    </citation>
    <scope>NUCLEOTIDE SEQUENCE [LARGE SCALE GENOMIC DNA]</scope>
    <source>
        <strain evidence="5 6">A82846</strain>
    </source>
</reference>
<dbReference type="InterPro" id="IPR014031">
    <property type="entry name" value="Ketoacyl_synth_C"/>
</dbReference>
<gene>
    <name evidence="5" type="ORF">DMH04_53530</name>
</gene>
<evidence type="ECO:0000313" key="6">
    <source>
        <dbReference type="Proteomes" id="UP000287547"/>
    </source>
</evidence>
<dbReference type="AlphaFoldDB" id="A0A428Y2X2"/>
<dbReference type="InterPro" id="IPR020802">
    <property type="entry name" value="TesA-like"/>
</dbReference>
<dbReference type="GO" id="GO:0004312">
    <property type="term" value="F:fatty acid synthase activity"/>
    <property type="evidence" value="ECO:0007669"/>
    <property type="project" value="TreeGrafter"/>
</dbReference>
<dbReference type="InterPro" id="IPR009081">
    <property type="entry name" value="PP-bd_ACP"/>
</dbReference>
<dbReference type="Pfam" id="PF02801">
    <property type="entry name" value="Ketoacyl-synt_C"/>
    <property type="match status" value="1"/>
</dbReference>
<dbReference type="Gene3D" id="3.40.47.10">
    <property type="match status" value="1"/>
</dbReference>
<feature type="domain" description="Carrier" evidence="4">
    <location>
        <begin position="208"/>
        <end position="283"/>
    </location>
</feature>
<dbReference type="EMBL" id="QHKI01000111">
    <property type="protein sequence ID" value="RSM61930.1"/>
    <property type="molecule type" value="Genomic_DNA"/>
</dbReference>
<keyword evidence="2" id="KW-0597">Phosphoprotein</keyword>
<sequence>MACAAGMAGLIKTALVLHHQTIPPQANLAEPNPLLQLDSSGFTIYRGAHRPDAGIKAASVTSLGMGGTNAHMILTAAPARPIHRPEPADTAYLLPVSARTSRDLRAMTANLRRHLLTHDVRIDDLAYTLTHGRTRFPVSATVRARTIDEAVVALDHLQQATDQPDHVVARDDFAPAVKIALPGHPLHRKRHWVDAPRQAATQPSRRDAPAGALLDEVVTVFRDHLGIDDLGPDDDFTAAGGSSMTAMEIVDTISQRLGAVISLSRFLKLGTPRRVTGEIRTWPGGNLVDPTIVRLRDGTPGQEIFFIYPVNGTVFCYHKMAPLFTFGKPVYAVSYPFNEPDPPRTVPEMAARCIADIRSVAPHGPYRLAGYSMGGNLAVEMAAQLADEGERVTDIVMIDAVPAEAYPPQPVPVDYRRAACVTMSYFLGLPVPGNLDSLSTVDDVIAVLRRPTWTTRTQQIIRQCVESLVANAMEISVSSPGRPIDADITVLSAAEQSNPAYDVVGIRSLPPESWQRHTTGTITSVVVPGNHYTLYTEHFDDIVGAFNQVYGD</sequence>
<dbReference type="Proteomes" id="UP000287547">
    <property type="component" value="Unassembled WGS sequence"/>
</dbReference>
<dbReference type="GO" id="GO:0006633">
    <property type="term" value="P:fatty acid biosynthetic process"/>
    <property type="evidence" value="ECO:0007669"/>
    <property type="project" value="TreeGrafter"/>
</dbReference>
<evidence type="ECO:0000256" key="2">
    <source>
        <dbReference type="ARBA" id="ARBA00022553"/>
    </source>
</evidence>
<dbReference type="InterPro" id="IPR029058">
    <property type="entry name" value="AB_hydrolase_fold"/>
</dbReference>
<evidence type="ECO:0000313" key="5">
    <source>
        <dbReference type="EMBL" id="RSM61930.1"/>
    </source>
</evidence>
<keyword evidence="1" id="KW-0596">Phosphopantetheine</keyword>
<comment type="caution">
    <text evidence="5">The sequence shown here is derived from an EMBL/GenBank/DDBJ whole genome shotgun (WGS) entry which is preliminary data.</text>
</comment>
<dbReference type="SUPFAM" id="SSF53474">
    <property type="entry name" value="alpha/beta-Hydrolases"/>
    <property type="match status" value="1"/>
</dbReference>
<dbReference type="PROSITE" id="PS50075">
    <property type="entry name" value="CARRIER"/>
    <property type="match status" value="1"/>
</dbReference>
<dbReference type="RefSeq" id="WP_051796520.1">
    <property type="nucleotide sequence ID" value="NZ_QHKI01000111.1"/>
</dbReference>
<accession>A0A428Y2X2</accession>
<dbReference type="InterPro" id="IPR016039">
    <property type="entry name" value="Thiolase-like"/>
</dbReference>